<feature type="non-terminal residue" evidence="1">
    <location>
        <position position="68"/>
    </location>
</feature>
<evidence type="ECO:0000313" key="1">
    <source>
        <dbReference type="EMBL" id="KIO02987.1"/>
    </source>
</evidence>
<organism evidence="1 2">
    <name type="scientific">Pisolithus tinctorius Marx 270</name>
    <dbReference type="NCBI Taxonomy" id="870435"/>
    <lineage>
        <taxon>Eukaryota</taxon>
        <taxon>Fungi</taxon>
        <taxon>Dikarya</taxon>
        <taxon>Basidiomycota</taxon>
        <taxon>Agaricomycotina</taxon>
        <taxon>Agaricomycetes</taxon>
        <taxon>Agaricomycetidae</taxon>
        <taxon>Boletales</taxon>
        <taxon>Sclerodermatineae</taxon>
        <taxon>Pisolithaceae</taxon>
        <taxon>Pisolithus</taxon>
    </lineage>
</organism>
<dbReference type="EMBL" id="KN831978">
    <property type="protein sequence ID" value="KIO02987.1"/>
    <property type="molecule type" value="Genomic_DNA"/>
</dbReference>
<gene>
    <name evidence="1" type="ORF">M404DRAFT_1001613</name>
</gene>
<dbReference type="AlphaFoldDB" id="A0A0C3K045"/>
<reference evidence="2" key="2">
    <citation type="submission" date="2015-01" db="EMBL/GenBank/DDBJ databases">
        <title>Evolutionary Origins and Diversification of the Mycorrhizal Mutualists.</title>
        <authorList>
            <consortium name="DOE Joint Genome Institute"/>
            <consortium name="Mycorrhizal Genomics Consortium"/>
            <person name="Kohler A."/>
            <person name="Kuo A."/>
            <person name="Nagy L.G."/>
            <person name="Floudas D."/>
            <person name="Copeland A."/>
            <person name="Barry K.W."/>
            <person name="Cichocki N."/>
            <person name="Veneault-Fourrey C."/>
            <person name="LaButti K."/>
            <person name="Lindquist E.A."/>
            <person name="Lipzen A."/>
            <person name="Lundell T."/>
            <person name="Morin E."/>
            <person name="Murat C."/>
            <person name="Riley R."/>
            <person name="Ohm R."/>
            <person name="Sun H."/>
            <person name="Tunlid A."/>
            <person name="Henrissat B."/>
            <person name="Grigoriev I.V."/>
            <person name="Hibbett D.S."/>
            <person name="Martin F."/>
        </authorList>
    </citation>
    <scope>NUCLEOTIDE SEQUENCE [LARGE SCALE GENOMIC DNA]</scope>
    <source>
        <strain evidence="2">Marx 270</strain>
    </source>
</reference>
<dbReference type="Proteomes" id="UP000054217">
    <property type="component" value="Unassembled WGS sequence"/>
</dbReference>
<sequence length="68" mass="7175">MPHKARAVLAHPPVTLEWGGPGTGGEDTATLRDKKKTDANKNVSVLQHLPLLFKDTASKSIGIGTLMG</sequence>
<evidence type="ECO:0000313" key="2">
    <source>
        <dbReference type="Proteomes" id="UP000054217"/>
    </source>
</evidence>
<accession>A0A0C3K045</accession>
<reference evidence="1 2" key="1">
    <citation type="submission" date="2014-04" db="EMBL/GenBank/DDBJ databases">
        <authorList>
            <consortium name="DOE Joint Genome Institute"/>
            <person name="Kuo A."/>
            <person name="Kohler A."/>
            <person name="Costa M.D."/>
            <person name="Nagy L.G."/>
            <person name="Floudas D."/>
            <person name="Copeland A."/>
            <person name="Barry K.W."/>
            <person name="Cichocki N."/>
            <person name="Veneault-Fourrey C."/>
            <person name="LaButti K."/>
            <person name="Lindquist E.A."/>
            <person name="Lipzen A."/>
            <person name="Lundell T."/>
            <person name="Morin E."/>
            <person name="Murat C."/>
            <person name="Sun H."/>
            <person name="Tunlid A."/>
            <person name="Henrissat B."/>
            <person name="Grigoriev I.V."/>
            <person name="Hibbett D.S."/>
            <person name="Martin F."/>
            <person name="Nordberg H.P."/>
            <person name="Cantor M.N."/>
            <person name="Hua S.X."/>
        </authorList>
    </citation>
    <scope>NUCLEOTIDE SEQUENCE [LARGE SCALE GENOMIC DNA]</scope>
    <source>
        <strain evidence="1 2">Marx 270</strain>
    </source>
</reference>
<keyword evidence="2" id="KW-1185">Reference proteome</keyword>
<dbReference type="HOGENOM" id="CLU_2801053_0_0_1"/>
<dbReference type="InParanoid" id="A0A0C3K045"/>
<protein>
    <submittedName>
        <fullName evidence="1">Uncharacterized protein</fullName>
    </submittedName>
</protein>
<name>A0A0C3K045_PISTI</name>
<proteinExistence type="predicted"/>